<dbReference type="PaxDb" id="3708-A0A078H7S9"/>
<dbReference type="Proteomes" id="UP000028999">
    <property type="component" value="Unassembled WGS sequence"/>
</dbReference>
<gene>
    <name evidence="2" type="primary">BnaC03g56500D</name>
    <name evidence="2" type="ORF">GSBRNA2T00056970001</name>
</gene>
<keyword evidence="3" id="KW-1185">Reference proteome</keyword>
<dbReference type="AlphaFoldDB" id="A0A078H7S9"/>
<organism evidence="2 3">
    <name type="scientific">Brassica napus</name>
    <name type="common">Rape</name>
    <dbReference type="NCBI Taxonomy" id="3708"/>
    <lineage>
        <taxon>Eukaryota</taxon>
        <taxon>Viridiplantae</taxon>
        <taxon>Streptophyta</taxon>
        <taxon>Embryophyta</taxon>
        <taxon>Tracheophyta</taxon>
        <taxon>Spermatophyta</taxon>
        <taxon>Magnoliopsida</taxon>
        <taxon>eudicotyledons</taxon>
        <taxon>Gunneridae</taxon>
        <taxon>Pentapetalae</taxon>
        <taxon>rosids</taxon>
        <taxon>malvids</taxon>
        <taxon>Brassicales</taxon>
        <taxon>Brassicaceae</taxon>
        <taxon>Brassiceae</taxon>
        <taxon>Brassica</taxon>
    </lineage>
</organism>
<accession>A0A078H7S9</accession>
<dbReference type="EMBL" id="LK032337">
    <property type="protein sequence ID" value="CDY34550.1"/>
    <property type="molecule type" value="Genomic_DNA"/>
</dbReference>
<dbReference type="Gramene" id="CDY34550">
    <property type="protein sequence ID" value="CDY34550"/>
    <property type="gene ID" value="GSBRNA2T00056970001"/>
</dbReference>
<protein>
    <submittedName>
        <fullName evidence="2">BnaC03g56500D protein</fullName>
    </submittedName>
</protein>
<evidence type="ECO:0000313" key="2">
    <source>
        <dbReference type="EMBL" id="CDY34550.1"/>
    </source>
</evidence>
<evidence type="ECO:0000256" key="1">
    <source>
        <dbReference type="SAM" id="Coils"/>
    </source>
</evidence>
<sequence>MRSTGFHLRAHVGDESSTRIFYQAEGTSLATHTRVQEEVRSLRQKVDEMAAEIAQLKDLLTRK</sequence>
<name>A0A078H7S9_BRANA</name>
<reference evidence="2 3" key="1">
    <citation type="journal article" date="2014" name="Science">
        <title>Plant genetics. Early allopolyploid evolution in the post-Neolithic Brassica napus oilseed genome.</title>
        <authorList>
            <person name="Chalhoub B."/>
            <person name="Denoeud F."/>
            <person name="Liu S."/>
            <person name="Parkin I.A."/>
            <person name="Tang H."/>
            <person name="Wang X."/>
            <person name="Chiquet J."/>
            <person name="Belcram H."/>
            <person name="Tong C."/>
            <person name="Samans B."/>
            <person name="Correa M."/>
            <person name="Da Silva C."/>
            <person name="Just J."/>
            <person name="Falentin C."/>
            <person name="Koh C.S."/>
            <person name="Le Clainche I."/>
            <person name="Bernard M."/>
            <person name="Bento P."/>
            <person name="Noel B."/>
            <person name="Labadie K."/>
            <person name="Alberti A."/>
            <person name="Charles M."/>
            <person name="Arnaud D."/>
            <person name="Guo H."/>
            <person name="Daviaud C."/>
            <person name="Alamery S."/>
            <person name="Jabbari K."/>
            <person name="Zhao M."/>
            <person name="Edger P.P."/>
            <person name="Chelaifa H."/>
            <person name="Tack D."/>
            <person name="Lassalle G."/>
            <person name="Mestiri I."/>
            <person name="Schnel N."/>
            <person name="Le Paslier M.C."/>
            <person name="Fan G."/>
            <person name="Renault V."/>
            <person name="Bayer P.E."/>
            <person name="Golicz A.A."/>
            <person name="Manoli S."/>
            <person name="Lee T.H."/>
            <person name="Thi V.H."/>
            <person name="Chalabi S."/>
            <person name="Hu Q."/>
            <person name="Fan C."/>
            <person name="Tollenaere R."/>
            <person name="Lu Y."/>
            <person name="Battail C."/>
            <person name="Shen J."/>
            <person name="Sidebottom C.H."/>
            <person name="Wang X."/>
            <person name="Canaguier A."/>
            <person name="Chauveau A."/>
            <person name="Berard A."/>
            <person name="Deniot G."/>
            <person name="Guan M."/>
            <person name="Liu Z."/>
            <person name="Sun F."/>
            <person name="Lim Y.P."/>
            <person name="Lyons E."/>
            <person name="Town C.D."/>
            <person name="Bancroft I."/>
            <person name="Wang X."/>
            <person name="Meng J."/>
            <person name="Ma J."/>
            <person name="Pires J.C."/>
            <person name="King G.J."/>
            <person name="Brunel D."/>
            <person name="Delourme R."/>
            <person name="Renard M."/>
            <person name="Aury J.M."/>
            <person name="Adams K.L."/>
            <person name="Batley J."/>
            <person name="Snowdon R.J."/>
            <person name="Tost J."/>
            <person name="Edwards D."/>
            <person name="Zhou Y."/>
            <person name="Hua W."/>
            <person name="Sharpe A.G."/>
            <person name="Paterson A.H."/>
            <person name="Guan C."/>
            <person name="Wincker P."/>
        </authorList>
    </citation>
    <scope>NUCLEOTIDE SEQUENCE [LARGE SCALE GENOMIC DNA]</scope>
    <source>
        <strain evidence="3">cv. Darmor-bzh</strain>
    </source>
</reference>
<evidence type="ECO:0000313" key="3">
    <source>
        <dbReference type="Proteomes" id="UP000028999"/>
    </source>
</evidence>
<keyword evidence="1" id="KW-0175">Coiled coil</keyword>
<feature type="coiled-coil region" evidence="1">
    <location>
        <begin position="32"/>
        <end position="59"/>
    </location>
</feature>
<proteinExistence type="predicted"/>